<dbReference type="GO" id="GO:0009249">
    <property type="term" value="P:protein lipoylation"/>
    <property type="evidence" value="ECO:0007669"/>
    <property type="project" value="InterPro"/>
</dbReference>
<keyword evidence="4" id="KW-0808">Transferase</keyword>
<evidence type="ECO:0000256" key="4">
    <source>
        <dbReference type="ARBA" id="ARBA00022679"/>
    </source>
</evidence>
<dbReference type="AlphaFoldDB" id="A0AAD8MZ89"/>
<proteinExistence type="inferred from homology"/>
<keyword evidence="6" id="KW-0175">Coiled coil</keyword>
<comment type="similarity">
    <text evidence="2">Belongs to the LipB family.</text>
</comment>
<evidence type="ECO:0000256" key="2">
    <source>
        <dbReference type="ARBA" id="ARBA00007907"/>
    </source>
</evidence>
<dbReference type="EMBL" id="JAUIZM010000002">
    <property type="protein sequence ID" value="KAK1395700.1"/>
    <property type="molecule type" value="Genomic_DNA"/>
</dbReference>
<dbReference type="InterPro" id="IPR000544">
    <property type="entry name" value="Octanoyltransferase"/>
</dbReference>
<dbReference type="Proteomes" id="UP001237642">
    <property type="component" value="Unassembled WGS sequence"/>
</dbReference>
<reference evidence="9" key="1">
    <citation type="submission" date="2023-02" db="EMBL/GenBank/DDBJ databases">
        <title>Genome of toxic invasive species Heracleum sosnowskyi carries increased number of genes despite the absence of recent whole-genome duplications.</title>
        <authorList>
            <person name="Schelkunov M."/>
            <person name="Shtratnikova V."/>
            <person name="Makarenko M."/>
            <person name="Klepikova A."/>
            <person name="Omelchenko D."/>
            <person name="Novikova G."/>
            <person name="Obukhova E."/>
            <person name="Bogdanov V."/>
            <person name="Penin A."/>
            <person name="Logacheva M."/>
        </authorList>
    </citation>
    <scope>NUCLEOTIDE SEQUENCE</scope>
    <source>
        <strain evidence="9">Hsosn_3</strain>
        <tissue evidence="9">Leaf</tissue>
    </source>
</reference>
<reference evidence="9" key="2">
    <citation type="submission" date="2023-05" db="EMBL/GenBank/DDBJ databases">
        <authorList>
            <person name="Schelkunov M.I."/>
        </authorList>
    </citation>
    <scope>NUCLEOTIDE SEQUENCE</scope>
    <source>
        <strain evidence="9">Hsosn_3</strain>
        <tissue evidence="9">Leaf</tissue>
    </source>
</reference>
<evidence type="ECO:0000256" key="7">
    <source>
        <dbReference type="SAM" id="MobiDB-lite"/>
    </source>
</evidence>
<protein>
    <recommendedName>
        <fullName evidence="3">lipoyl(octanoyl) transferase</fullName>
        <ecNumber evidence="3">2.3.1.181</ecNumber>
    </recommendedName>
</protein>
<evidence type="ECO:0000256" key="1">
    <source>
        <dbReference type="ARBA" id="ARBA00004821"/>
    </source>
</evidence>
<dbReference type="EC" id="2.3.1.181" evidence="3"/>
<dbReference type="Gene3D" id="3.30.930.10">
    <property type="entry name" value="Bira Bifunctional Protein, Domain 2"/>
    <property type="match status" value="1"/>
</dbReference>
<organism evidence="9 10">
    <name type="scientific">Heracleum sosnowskyi</name>
    <dbReference type="NCBI Taxonomy" id="360622"/>
    <lineage>
        <taxon>Eukaryota</taxon>
        <taxon>Viridiplantae</taxon>
        <taxon>Streptophyta</taxon>
        <taxon>Embryophyta</taxon>
        <taxon>Tracheophyta</taxon>
        <taxon>Spermatophyta</taxon>
        <taxon>Magnoliopsida</taxon>
        <taxon>eudicotyledons</taxon>
        <taxon>Gunneridae</taxon>
        <taxon>Pentapetalae</taxon>
        <taxon>asterids</taxon>
        <taxon>campanulids</taxon>
        <taxon>Apiales</taxon>
        <taxon>Apiaceae</taxon>
        <taxon>Apioideae</taxon>
        <taxon>apioid superclade</taxon>
        <taxon>Tordylieae</taxon>
        <taxon>Tordyliinae</taxon>
        <taxon>Heracleum</taxon>
    </lineage>
</organism>
<dbReference type="InterPro" id="IPR020605">
    <property type="entry name" value="Octanoyltransferase_CS"/>
</dbReference>
<feature type="coiled-coil region" evidence="6">
    <location>
        <begin position="459"/>
        <end position="549"/>
    </location>
</feature>
<feature type="compositionally biased region" description="Polar residues" evidence="7">
    <location>
        <begin position="233"/>
        <end position="252"/>
    </location>
</feature>
<dbReference type="InterPro" id="IPR045864">
    <property type="entry name" value="aa-tRNA-synth_II/BPL/LPL"/>
</dbReference>
<evidence type="ECO:0000256" key="3">
    <source>
        <dbReference type="ARBA" id="ARBA00012334"/>
    </source>
</evidence>
<evidence type="ECO:0000313" key="10">
    <source>
        <dbReference type="Proteomes" id="UP001237642"/>
    </source>
</evidence>
<sequence length="709" mass="80302">MAPKQSTTRLSPSGRVEYAVTNHVAFLDKQSVDKDLHPLMDFFKISPVSYALTASPTIYAEIVQEMWTSAFCSQGQIKLKIKGKSYIITPSAINQALHLPVSNFEKLPTDEEILAMLKFIKYASKSRQLSDIISRNYLRKEWSYFFDTLSKVFTSRCGSYVEVTKIKDRDDTLPVCVQTVSYFGYIVGGNFKLVLPDHIQAQLSTLSPCCSHSDSSLVHDIKEMMGKDPIPSTKATLPSQFQSGKEATNSVNGKRKKTVPPTVTAGRREENEEVIEVNPPNKKKETSIVKPQTGLLDVDPIMPPGFSWDRVLVVDLPSCPGEEKPKCDLPFVPEHTPEPDSLGEDILQDRQHLVNQHLVNTASILKSQLVTCLTSSADKLSPSDMINLANRSYNALKAFGDDYSSFGKEVNRLIARRQMLEYAAKTKENNEQDLNARYIQQKRSVSDMEIKFVIAQEKLFRAESNVESLKLKKEELTCALVKLTEELSEEEKRVATLAAERDQCKESYSGAEAQLRKLDAEKDEARVAFKAINDQYNAAKDEFERMNSQLLQCDVFDMHNELIPYAEAWSWQKSIVEERKKLIDKNQDFCDSVIILQHPPVYTLGTGSSEGHLNGIKDFYRTERGGEVTYHGPGQLVMYPILNLRYHTMDLHWYLRALEEVVMRVLSSTFSIKASRHEGLTGVWVGMLCNHLVDICQYMPRDIYISTRA</sequence>
<dbReference type="InterPro" id="IPR004143">
    <property type="entry name" value="BPL_LPL_catalytic"/>
</dbReference>
<dbReference type="GO" id="GO:0033819">
    <property type="term" value="F:lipoyl(octanoyl) transferase activity"/>
    <property type="evidence" value="ECO:0007669"/>
    <property type="project" value="UniProtKB-EC"/>
</dbReference>
<feature type="region of interest" description="Disordered" evidence="7">
    <location>
        <begin position="233"/>
        <end position="275"/>
    </location>
</feature>
<comment type="caution">
    <text evidence="9">The sequence shown here is derived from an EMBL/GenBank/DDBJ whole genome shotgun (WGS) entry which is preliminary data.</text>
</comment>
<name>A0AAD8MZ89_9APIA</name>
<evidence type="ECO:0000256" key="5">
    <source>
        <dbReference type="ARBA" id="ARBA00023315"/>
    </source>
</evidence>
<gene>
    <name evidence="9" type="ORF">POM88_005563</name>
</gene>
<feature type="domain" description="BPL/LPL catalytic" evidence="8">
    <location>
        <begin position="587"/>
        <end position="709"/>
    </location>
</feature>
<evidence type="ECO:0000256" key="6">
    <source>
        <dbReference type="SAM" id="Coils"/>
    </source>
</evidence>
<dbReference type="Pfam" id="PF21948">
    <property type="entry name" value="LplA-B_cat"/>
    <property type="match status" value="1"/>
</dbReference>
<evidence type="ECO:0000259" key="8">
    <source>
        <dbReference type="PROSITE" id="PS51733"/>
    </source>
</evidence>
<accession>A0AAD8MZ89</accession>
<dbReference type="PROSITE" id="PS01313">
    <property type="entry name" value="LIPB"/>
    <property type="match status" value="1"/>
</dbReference>
<keyword evidence="10" id="KW-1185">Reference proteome</keyword>
<evidence type="ECO:0000313" key="9">
    <source>
        <dbReference type="EMBL" id="KAK1395700.1"/>
    </source>
</evidence>
<dbReference type="SUPFAM" id="SSF55681">
    <property type="entry name" value="Class II aaRS and biotin synthetases"/>
    <property type="match status" value="1"/>
</dbReference>
<comment type="pathway">
    <text evidence="1">Protein modification; protein lipoylation via endogenous pathway; protein N(6)-(lipoyl)lysine from octanoyl-[acyl-carrier-protein]: step 1/2.</text>
</comment>
<dbReference type="PANTHER" id="PTHR10993">
    <property type="entry name" value="OCTANOYLTRANSFERASE"/>
    <property type="match status" value="1"/>
</dbReference>
<dbReference type="NCBIfam" id="TIGR00214">
    <property type="entry name" value="lipB"/>
    <property type="match status" value="1"/>
</dbReference>
<dbReference type="PANTHER" id="PTHR10993:SF7">
    <property type="entry name" value="LIPOYLTRANSFERASE 2, MITOCHONDRIAL-RELATED"/>
    <property type="match status" value="1"/>
</dbReference>
<dbReference type="PROSITE" id="PS51733">
    <property type="entry name" value="BPL_LPL_CATALYTIC"/>
    <property type="match status" value="1"/>
</dbReference>
<keyword evidence="5" id="KW-0012">Acyltransferase</keyword>